<dbReference type="SUPFAM" id="SSF52058">
    <property type="entry name" value="L domain-like"/>
    <property type="match status" value="1"/>
</dbReference>
<evidence type="ECO:0000256" key="1">
    <source>
        <dbReference type="ARBA" id="ARBA00022614"/>
    </source>
</evidence>
<keyword evidence="2 5" id="KW-0732">Signal</keyword>
<keyword evidence="7" id="KW-1185">Reference proteome</keyword>
<dbReference type="InterPro" id="IPR003591">
    <property type="entry name" value="Leu-rich_rpt_typical-subtyp"/>
</dbReference>
<accession>A0A9J6BTE0</accession>
<evidence type="ECO:0000256" key="2">
    <source>
        <dbReference type="ARBA" id="ARBA00022729"/>
    </source>
</evidence>
<keyword evidence="1" id="KW-0433">Leucine-rich repeat</keyword>
<dbReference type="Proteomes" id="UP001107558">
    <property type="component" value="Chromosome 3"/>
</dbReference>
<evidence type="ECO:0000313" key="6">
    <source>
        <dbReference type="EMBL" id="KAG5673002.1"/>
    </source>
</evidence>
<name>A0A9J6BTE0_POLVA</name>
<dbReference type="AlphaFoldDB" id="A0A9J6BTE0"/>
<dbReference type="InterPro" id="IPR026906">
    <property type="entry name" value="LRR_5"/>
</dbReference>
<keyword evidence="3" id="KW-0677">Repeat</keyword>
<evidence type="ECO:0000256" key="5">
    <source>
        <dbReference type="SAM" id="SignalP"/>
    </source>
</evidence>
<dbReference type="InterPro" id="IPR032675">
    <property type="entry name" value="LRR_dom_sf"/>
</dbReference>
<dbReference type="PANTHER" id="PTHR24373:SF275">
    <property type="entry name" value="TIR DOMAIN-CONTAINING PROTEIN"/>
    <property type="match status" value="1"/>
</dbReference>
<feature type="chain" id="PRO_5039924904" description="Leucine-rich repeat protein" evidence="5">
    <location>
        <begin position="22"/>
        <end position="358"/>
    </location>
</feature>
<dbReference type="Gene3D" id="3.80.10.10">
    <property type="entry name" value="Ribonuclease Inhibitor"/>
    <property type="match status" value="1"/>
</dbReference>
<evidence type="ECO:0000313" key="7">
    <source>
        <dbReference type="Proteomes" id="UP001107558"/>
    </source>
</evidence>
<dbReference type="PANTHER" id="PTHR24373">
    <property type="entry name" value="SLIT RELATED LEUCINE-RICH REPEAT NEURONAL PROTEIN"/>
    <property type="match status" value="1"/>
</dbReference>
<dbReference type="OrthoDB" id="676979at2759"/>
<comment type="caution">
    <text evidence="6">The sequence shown here is derived from an EMBL/GenBank/DDBJ whole genome shotgun (WGS) entry which is preliminary data.</text>
</comment>
<sequence length="358" mass="41831">MNFKLVIQFLLLLSFYHGGFTNELYLSCGDHGFDDIACMFSVNTTYQITHTTVYFWHEGITNDDISIIVPHYSFDDEIFAPNIPSFLCDTFKNLKYIRFYQGVKAINVNTFKNCHNIEYIHIGRNELRELPKNAFVNQQNLKTLYINNNSISILHSNSFGLLSNLRTIDFSSNNIDAIDERIFDNTGTREIHANNNPCVDSSLSHIIDTSHNKSLIRTALKNCFDNYIKYFKDCNFEKSIDERVCKIEREYINSNNINEELIVMANYTDIQIKNISANINDLYFNNIRMNTTIKNLSIENNERKAEIEEIQNEIEKLTEELENLKFLISNSISSASKWQIQRKLTLILFLFIFRDSLY</sequence>
<dbReference type="EMBL" id="JADBJN010000003">
    <property type="protein sequence ID" value="KAG5673002.1"/>
    <property type="molecule type" value="Genomic_DNA"/>
</dbReference>
<dbReference type="InterPro" id="IPR050328">
    <property type="entry name" value="Dev_Immune_Receptor"/>
</dbReference>
<evidence type="ECO:0000256" key="3">
    <source>
        <dbReference type="ARBA" id="ARBA00022737"/>
    </source>
</evidence>
<feature type="signal peptide" evidence="5">
    <location>
        <begin position="1"/>
        <end position="21"/>
    </location>
</feature>
<dbReference type="SMART" id="SM00369">
    <property type="entry name" value="LRR_TYP"/>
    <property type="match status" value="3"/>
</dbReference>
<evidence type="ECO:0008006" key="8">
    <source>
        <dbReference type="Google" id="ProtNLM"/>
    </source>
</evidence>
<gene>
    <name evidence="6" type="ORF">PVAND_003083</name>
</gene>
<dbReference type="Pfam" id="PF13306">
    <property type="entry name" value="LRR_5"/>
    <property type="match status" value="1"/>
</dbReference>
<feature type="coiled-coil region" evidence="4">
    <location>
        <begin position="293"/>
        <end position="327"/>
    </location>
</feature>
<keyword evidence="4" id="KW-0175">Coiled coil</keyword>
<proteinExistence type="predicted"/>
<reference evidence="6" key="1">
    <citation type="submission" date="2021-03" db="EMBL/GenBank/DDBJ databases">
        <title>Chromosome level genome of the anhydrobiotic midge Polypedilum vanderplanki.</title>
        <authorList>
            <person name="Yoshida Y."/>
            <person name="Kikawada T."/>
            <person name="Gusev O."/>
        </authorList>
    </citation>
    <scope>NUCLEOTIDE SEQUENCE</scope>
    <source>
        <strain evidence="6">NIAS01</strain>
        <tissue evidence="6">Whole body or cell culture</tissue>
    </source>
</reference>
<evidence type="ECO:0000256" key="4">
    <source>
        <dbReference type="SAM" id="Coils"/>
    </source>
</evidence>
<organism evidence="6 7">
    <name type="scientific">Polypedilum vanderplanki</name>
    <name type="common">Sleeping chironomid midge</name>
    <dbReference type="NCBI Taxonomy" id="319348"/>
    <lineage>
        <taxon>Eukaryota</taxon>
        <taxon>Metazoa</taxon>
        <taxon>Ecdysozoa</taxon>
        <taxon>Arthropoda</taxon>
        <taxon>Hexapoda</taxon>
        <taxon>Insecta</taxon>
        <taxon>Pterygota</taxon>
        <taxon>Neoptera</taxon>
        <taxon>Endopterygota</taxon>
        <taxon>Diptera</taxon>
        <taxon>Nematocera</taxon>
        <taxon>Chironomoidea</taxon>
        <taxon>Chironomidae</taxon>
        <taxon>Chironominae</taxon>
        <taxon>Polypedilum</taxon>
        <taxon>Polypedilum</taxon>
    </lineage>
</organism>
<protein>
    <recommendedName>
        <fullName evidence="8">Leucine-rich repeat protein</fullName>
    </recommendedName>
</protein>